<evidence type="ECO:0000313" key="2">
    <source>
        <dbReference type="Proteomes" id="UP001162992"/>
    </source>
</evidence>
<sequence>MASTELDRRALEGEDDGEEEDETAEWEDWTDVAAEDGDAGGDVICLFCDRRESSAAAIFHHCSVDHHFDFATIRKDCGLGFYDSLKLLNFVRSSVADQFCWHCGCAYQTQRELFDHLNAGNHGDLPFALSARTLSGKQIDVAPWNDDKYLTPFLENDPLLYSLEYEDEDEEDFGLIDKSRVISELSSGIFDITDEPGNNIYTDLTSGFDTTHSVTISGADAVLDRPIDSNCSLDSLNASDFQLAKVPCTDNCKVIYRCNSYGQLQVKDIYTISSGDLDEMGEHCQEDASLKEIADLKINRVNGDCHSHELDQHLMPEFVPPGKKKNGLKVSFAPVADTEVRNVNKSYFKSYSEFGIHREMLSDKVRTEAYRNAILDNPALFNNAVVLDIGCGTGILSLFAAQAGASKVVAVDGSDKMVSVTREVAKANGFLRGENGAEGIISVVGGMIEELDLTLPIEVQRVDVLVSEWMGYCLLFESMLSSVLHARDRWLKPDGAILPDRAIMYVAGFGKGGSSLSFWENVYGFNMQCIGEEVHQNATQFPIVDTLDEKDVITNSCIIQVFDLKTMKEQDVDFTAEFQLSLMSASKCQGGDNGFEHSSKNCSGGTEVTRCISDLCHGLVVWFDTSFSDRFCENRPVLLSTSPLQPKTHWSQTLLTFKKPIALCQPSNAFYECVDLDMLGTEKCPATELSGRISIARSFRHRSIDISLETSAVGRDGKKRAFPVQMFDL</sequence>
<organism evidence="1 2">
    <name type="scientific">Diphasiastrum complanatum</name>
    <name type="common">Issler's clubmoss</name>
    <name type="synonym">Lycopodium complanatum</name>
    <dbReference type="NCBI Taxonomy" id="34168"/>
    <lineage>
        <taxon>Eukaryota</taxon>
        <taxon>Viridiplantae</taxon>
        <taxon>Streptophyta</taxon>
        <taxon>Embryophyta</taxon>
        <taxon>Tracheophyta</taxon>
        <taxon>Lycopodiopsida</taxon>
        <taxon>Lycopodiales</taxon>
        <taxon>Lycopodiaceae</taxon>
        <taxon>Lycopodioideae</taxon>
        <taxon>Diphasiastrum</taxon>
    </lineage>
</organism>
<proteinExistence type="predicted"/>
<dbReference type="EMBL" id="CM055109">
    <property type="protein sequence ID" value="KAJ7522782.1"/>
    <property type="molecule type" value="Genomic_DNA"/>
</dbReference>
<keyword evidence="2" id="KW-1185">Reference proteome</keyword>
<protein>
    <submittedName>
        <fullName evidence="1">Uncharacterized protein</fullName>
    </submittedName>
</protein>
<accession>A0ACC2B055</accession>
<gene>
    <name evidence="1" type="ORF">O6H91_18G026300</name>
</gene>
<comment type="caution">
    <text evidence="1">The sequence shown here is derived from an EMBL/GenBank/DDBJ whole genome shotgun (WGS) entry which is preliminary data.</text>
</comment>
<evidence type="ECO:0000313" key="1">
    <source>
        <dbReference type="EMBL" id="KAJ7522782.1"/>
    </source>
</evidence>
<name>A0ACC2B055_DIPCM</name>
<reference evidence="2" key="1">
    <citation type="journal article" date="2024" name="Proc. Natl. Acad. Sci. U.S.A.">
        <title>Extraordinary preservation of gene collinearity over three hundred million years revealed in homosporous lycophytes.</title>
        <authorList>
            <person name="Li C."/>
            <person name="Wickell D."/>
            <person name="Kuo L.Y."/>
            <person name="Chen X."/>
            <person name="Nie B."/>
            <person name="Liao X."/>
            <person name="Peng D."/>
            <person name="Ji J."/>
            <person name="Jenkins J."/>
            <person name="Williams M."/>
            <person name="Shu S."/>
            <person name="Plott C."/>
            <person name="Barry K."/>
            <person name="Rajasekar S."/>
            <person name="Grimwood J."/>
            <person name="Han X."/>
            <person name="Sun S."/>
            <person name="Hou Z."/>
            <person name="He W."/>
            <person name="Dai G."/>
            <person name="Sun C."/>
            <person name="Schmutz J."/>
            <person name="Leebens-Mack J.H."/>
            <person name="Li F.W."/>
            <person name="Wang L."/>
        </authorList>
    </citation>
    <scope>NUCLEOTIDE SEQUENCE [LARGE SCALE GENOMIC DNA]</scope>
    <source>
        <strain evidence="2">cv. PW_Plant_1</strain>
    </source>
</reference>
<dbReference type="Proteomes" id="UP001162992">
    <property type="component" value="Chromosome 18"/>
</dbReference>